<keyword evidence="5" id="KW-1133">Transmembrane helix</keyword>
<dbReference type="InterPro" id="IPR009056">
    <property type="entry name" value="Cyt_c-like_dom"/>
</dbReference>
<evidence type="ECO:0000256" key="3">
    <source>
        <dbReference type="ARBA" id="ARBA00023004"/>
    </source>
</evidence>
<dbReference type="SUPFAM" id="SSF46626">
    <property type="entry name" value="Cytochrome c"/>
    <property type="match status" value="1"/>
</dbReference>
<name>A0A0U1NUU7_9BACI</name>
<protein>
    <submittedName>
        <fullName evidence="7">Electron transporter</fullName>
    </submittedName>
</protein>
<organism evidence="7 8">
    <name type="scientific">Neobacillus massiliamazoniensis</name>
    <dbReference type="NCBI Taxonomy" id="1499688"/>
    <lineage>
        <taxon>Bacteria</taxon>
        <taxon>Bacillati</taxon>
        <taxon>Bacillota</taxon>
        <taxon>Bacilli</taxon>
        <taxon>Bacillales</taxon>
        <taxon>Bacillaceae</taxon>
        <taxon>Neobacillus</taxon>
    </lineage>
</organism>
<gene>
    <name evidence="7" type="ORF">BN000_01719</name>
</gene>
<keyword evidence="5" id="KW-0812">Transmembrane</keyword>
<feature type="transmembrane region" description="Helical" evidence="5">
    <location>
        <begin position="6"/>
        <end position="25"/>
    </location>
</feature>
<dbReference type="GO" id="GO:0020037">
    <property type="term" value="F:heme binding"/>
    <property type="evidence" value="ECO:0007669"/>
    <property type="project" value="InterPro"/>
</dbReference>
<keyword evidence="1 4" id="KW-0349">Heme</keyword>
<dbReference type="InterPro" id="IPR051395">
    <property type="entry name" value="Cytochrome_c_Peroxidase/MauG"/>
</dbReference>
<evidence type="ECO:0000256" key="1">
    <source>
        <dbReference type="ARBA" id="ARBA00022617"/>
    </source>
</evidence>
<keyword evidence="5" id="KW-0472">Membrane</keyword>
<evidence type="ECO:0000256" key="5">
    <source>
        <dbReference type="SAM" id="Phobius"/>
    </source>
</evidence>
<dbReference type="OrthoDB" id="9772811at2"/>
<keyword evidence="2 4" id="KW-0479">Metal-binding</keyword>
<proteinExistence type="predicted"/>
<evidence type="ECO:0000313" key="7">
    <source>
        <dbReference type="EMBL" id="CRK81804.1"/>
    </source>
</evidence>
<dbReference type="Proteomes" id="UP000199087">
    <property type="component" value="Unassembled WGS sequence"/>
</dbReference>
<sequence length="647" mass="70412">MRSGKWAIFIFVSCVITIVLTISLLKERNTEARRSDEICSQTQDTKLIDKPAYDLWGRMISQKEAEKLMKIEEGHALLDPKNGAIKIDENLLRLGKQAFREETFGNEVFLTDILGFVNGPITVEKLKKAIKELNGEGTTNLKVELAKTVTIGDKTFIKGEKVDTGLDVEKGSNKILGVPFIESEGKTKVGVSCIACHATVDPKTGTMMEGAINTDANFGLLLALSSNTTAYFARTEIESIKKFINESSKSVVTSEGKEEKLPIAEALEAKVDESVIKWPKGNFDITNDFKNNPAQIPDSFTLGDHPYSWSGFAMAGPFKGLSVINNGVNILGSDLTTLADASPALLGIDKEVYIGTILQNAANPKYRFDPNSGKKPSQFFAEIDPTPEAPGINEIVKLPTYPRPSLISPNGLLVSSPGTKVGEQNNGMAAYQNTLVPPKPPVKVEDKVFGLGERVFQRAGCISCHAGTYYTNNKIISVNEIKTEPTRANGLEKVGNYLVPSVIYSPDTPVPISGDARQLKVPTKQLDPEQIKLAFGSGISPGGYKVPSLLGLYWSAPYLHDGGVAVGPNLKTQLGIPGTLDKGILPDPVNSLYALIDKEMREKVIIANQPRKDVHVTGEGHEFWVDKSTGYSKNEQEALIKYLLTLE</sequence>
<feature type="domain" description="Cytochrome c" evidence="6">
    <location>
        <begin position="447"/>
        <end position="647"/>
    </location>
</feature>
<dbReference type="EMBL" id="CVRB01000002">
    <property type="protein sequence ID" value="CRK81804.1"/>
    <property type="molecule type" value="Genomic_DNA"/>
</dbReference>
<evidence type="ECO:0000259" key="6">
    <source>
        <dbReference type="PROSITE" id="PS51007"/>
    </source>
</evidence>
<accession>A0A0U1NUU7</accession>
<evidence type="ECO:0000256" key="2">
    <source>
        <dbReference type="ARBA" id="ARBA00022723"/>
    </source>
</evidence>
<dbReference type="PANTHER" id="PTHR30600:SF9">
    <property type="entry name" value="BLR7738 PROTEIN"/>
    <property type="match status" value="1"/>
</dbReference>
<dbReference type="AlphaFoldDB" id="A0A0U1NUU7"/>
<keyword evidence="8" id="KW-1185">Reference proteome</keyword>
<dbReference type="RefSeq" id="WP_090633349.1">
    <property type="nucleotide sequence ID" value="NZ_CVRB01000002.1"/>
</dbReference>
<dbReference type="GO" id="GO:0046872">
    <property type="term" value="F:metal ion binding"/>
    <property type="evidence" value="ECO:0007669"/>
    <property type="project" value="UniProtKB-KW"/>
</dbReference>
<evidence type="ECO:0000256" key="4">
    <source>
        <dbReference type="PROSITE-ProRule" id="PRU00433"/>
    </source>
</evidence>
<dbReference type="Gene3D" id="1.10.760.10">
    <property type="entry name" value="Cytochrome c-like domain"/>
    <property type="match status" value="1"/>
</dbReference>
<reference evidence="8" key="1">
    <citation type="submission" date="2015-05" db="EMBL/GenBank/DDBJ databases">
        <authorList>
            <person name="Urmite Genomes"/>
        </authorList>
    </citation>
    <scope>NUCLEOTIDE SEQUENCE [LARGE SCALE GENOMIC DNA]</scope>
    <source>
        <strain evidence="8">LF1</strain>
    </source>
</reference>
<keyword evidence="3 4" id="KW-0408">Iron</keyword>
<dbReference type="GO" id="GO:0004130">
    <property type="term" value="F:cytochrome-c peroxidase activity"/>
    <property type="evidence" value="ECO:0007669"/>
    <property type="project" value="TreeGrafter"/>
</dbReference>
<dbReference type="PROSITE" id="PS51007">
    <property type="entry name" value="CYTC"/>
    <property type="match status" value="1"/>
</dbReference>
<evidence type="ECO:0000313" key="8">
    <source>
        <dbReference type="Proteomes" id="UP000199087"/>
    </source>
</evidence>
<dbReference type="PANTHER" id="PTHR30600">
    <property type="entry name" value="CYTOCHROME C PEROXIDASE-RELATED"/>
    <property type="match status" value="1"/>
</dbReference>
<dbReference type="InterPro" id="IPR036909">
    <property type="entry name" value="Cyt_c-like_dom_sf"/>
</dbReference>
<dbReference type="STRING" id="1499688.BN000_01719"/>
<dbReference type="GO" id="GO:0009055">
    <property type="term" value="F:electron transfer activity"/>
    <property type="evidence" value="ECO:0007669"/>
    <property type="project" value="InterPro"/>
</dbReference>